<accession>A0ABD3W4D6</accession>
<sequence>MLNRVIRIVQKLITNNPLHHSRPLASEVLTCQLKQRDLPCWTSFCVYKWSVVNDQFGLSHFNWEVDGVNYHILRTGCFPFLKYHCSRRPHQDLTTEDTFFTVLKIINVGIPTLAYGIGSWMLIKIEEEVKTSKGTVKVYFLNKEDKNAQY</sequence>
<name>A0ABD3W4D6_SINWO</name>
<proteinExistence type="predicted"/>
<evidence type="ECO:0000313" key="1">
    <source>
        <dbReference type="EMBL" id="KAL3867460.1"/>
    </source>
</evidence>
<dbReference type="EMBL" id="JBJQND010000009">
    <property type="protein sequence ID" value="KAL3867460.1"/>
    <property type="molecule type" value="Genomic_DNA"/>
</dbReference>
<dbReference type="Proteomes" id="UP001634394">
    <property type="component" value="Unassembled WGS sequence"/>
</dbReference>
<dbReference type="PANTHER" id="PTHR34651">
    <property type="entry name" value="SIMILAR TO ENSANGP00000021391"/>
    <property type="match status" value="1"/>
</dbReference>
<dbReference type="PANTHER" id="PTHR34651:SF1">
    <property type="entry name" value="SIMILAR TO ENSANGP00000021391"/>
    <property type="match status" value="1"/>
</dbReference>
<keyword evidence="2" id="KW-1185">Reference proteome</keyword>
<evidence type="ECO:0000313" key="2">
    <source>
        <dbReference type="Proteomes" id="UP001634394"/>
    </source>
</evidence>
<dbReference type="AlphaFoldDB" id="A0ABD3W4D6"/>
<dbReference type="Pfam" id="PF15031">
    <property type="entry name" value="DUF4528"/>
    <property type="match status" value="1"/>
</dbReference>
<organism evidence="1 2">
    <name type="scientific">Sinanodonta woodiana</name>
    <name type="common">Chinese pond mussel</name>
    <name type="synonym">Anodonta woodiana</name>
    <dbReference type="NCBI Taxonomy" id="1069815"/>
    <lineage>
        <taxon>Eukaryota</taxon>
        <taxon>Metazoa</taxon>
        <taxon>Spiralia</taxon>
        <taxon>Lophotrochozoa</taxon>
        <taxon>Mollusca</taxon>
        <taxon>Bivalvia</taxon>
        <taxon>Autobranchia</taxon>
        <taxon>Heteroconchia</taxon>
        <taxon>Palaeoheterodonta</taxon>
        <taxon>Unionida</taxon>
        <taxon>Unionoidea</taxon>
        <taxon>Unionidae</taxon>
        <taxon>Unioninae</taxon>
        <taxon>Sinanodonta</taxon>
    </lineage>
</organism>
<dbReference type="InterPro" id="IPR029245">
    <property type="entry name" value="DUF4528"/>
</dbReference>
<gene>
    <name evidence="1" type="ORF">ACJMK2_044662</name>
</gene>
<protein>
    <submittedName>
        <fullName evidence="1">Uncharacterized protein</fullName>
    </submittedName>
</protein>
<reference evidence="1 2" key="1">
    <citation type="submission" date="2024-11" db="EMBL/GenBank/DDBJ databases">
        <title>Chromosome-level genome assembly of the freshwater bivalve Anodonta woodiana.</title>
        <authorList>
            <person name="Chen X."/>
        </authorList>
    </citation>
    <scope>NUCLEOTIDE SEQUENCE [LARGE SCALE GENOMIC DNA]</scope>
    <source>
        <strain evidence="1">MN2024</strain>
        <tissue evidence="1">Gills</tissue>
    </source>
</reference>
<comment type="caution">
    <text evidence="1">The sequence shown here is derived from an EMBL/GenBank/DDBJ whole genome shotgun (WGS) entry which is preliminary data.</text>
</comment>